<sequence>MLSNFLASNKQLPILSHFGGNHAYCG</sequence>
<protein>
    <submittedName>
        <fullName evidence="1">Uncharacterized protein</fullName>
    </submittedName>
</protein>
<proteinExistence type="predicted"/>
<dbReference type="AlphaFoldDB" id="A0A0A9H1V2"/>
<organism evidence="1">
    <name type="scientific">Arundo donax</name>
    <name type="common">Giant reed</name>
    <name type="synonym">Donax arundinaceus</name>
    <dbReference type="NCBI Taxonomy" id="35708"/>
    <lineage>
        <taxon>Eukaryota</taxon>
        <taxon>Viridiplantae</taxon>
        <taxon>Streptophyta</taxon>
        <taxon>Embryophyta</taxon>
        <taxon>Tracheophyta</taxon>
        <taxon>Spermatophyta</taxon>
        <taxon>Magnoliopsida</taxon>
        <taxon>Liliopsida</taxon>
        <taxon>Poales</taxon>
        <taxon>Poaceae</taxon>
        <taxon>PACMAD clade</taxon>
        <taxon>Arundinoideae</taxon>
        <taxon>Arundineae</taxon>
        <taxon>Arundo</taxon>
    </lineage>
</organism>
<accession>A0A0A9H1V2</accession>
<name>A0A0A9H1V2_ARUDO</name>
<reference evidence="1" key="1">
    <citation type="submission" date="2014-09" db="EMBL/GenBank/DDBJ databases">
        <authorList>
            <person name="Magalhaes I.L.F."/>
            <person name="Oliveira U."/>
            <person name="Santos F.R."/>
            <person name="Vidigal T.H.D.A."/>
            <person name="Brescovit A.D."/>
            <person name="Santos A.J."/>
        </authorList>
    </citation>
    <scope>NUCLEOTIDE SEQUENCE</scope>
    <source>
        <tissue evidence="1">Shoot tissue taken approximately 20 cm above the soil surface</tissue>
    </source>
</reference>
<reference evidence="1" key="2">
    <citation type="journal article" date="2015" name="Data Brief">
        <title>Shoot transcriptome of the giant reed, Arundo donax.</title>
        <authorList>
            <person name="Barrero R.A."/>
            <person name="Guerrero F.D."/>
            <person name="Moolhuijzen P."/>
            <person name="Goolsby J.A."/>
            <person name="Tidwell J."/>
            <person name="Bellgard S.E."/>
            <person name="Bellgard M.I."/>
        </authorList>
    </citation>
    <scope>NUCLEOTIDE SEQUENCE</scope>
    <source>
        <tissue evidence="1">Shoot tissue taken approximately 20 cm above the soil surface</tissue>
    </source>
</reference>
<dbReference type="EMBL" id="GBRH01167159">
    <property type="protein sequence ID" value="JAE30737.1"/>
    <property type="molecule type" value="Transcribed_RNA"/>
</dbReference>
<evidence type="ECO:0000313" key="1">
    <source>
        <dbReference type="EMBL" id="JAE30737.1"/>
    </source>
</evidence>